<evidence type="ECO:0000256" key="9">
    <source>
        <dbReference type="PROSITE-ProRule" id="PRU00282"/>
    </source>
</evidence>
<feature type="repeat" description="Solcar" evidence="9">
    <location>
        <begin position="752"/>
        <end position="862"/>
    </location>
</feature>
<comment type="caution">
    <text evidence="11">The sequence shown here is derived from an EMBL/GenBank/DDBJ whole genome shotgun (WGS) entry which is preliminary data.</text>
</comment>
<dbReference type="Gene3D" id="3.40.50.300">
    <property type="entry name" value="P-loop containing nucleotide triphosphate hydrolases"/>
    <property type="match status" value="1"/>
</dbReference>
<feature type="region of interest" description="Disordered" evidence="10">
    <location>
        <begin position="85"/>
        <end position="116"/>
    </location>
</feature>
<dbReference type="Gene3D" id="1.50.40.10">
    <property type="entry name" value="Mitochondrial carrier domain"/>
    <property type="match status" value="2"/>
</dbReference>
<protein>
    <recommendedName>
        <fullName evidence="13">Mitochondrial carrier protein</fullName>
    </recommendedName>
</protein>
<evidence type="ECO:0000256" key="8">
    <source>
        <dbReference type="ARBA" id="ARBA00023136"/>
    </source>
</evidence>
<evidence type="ECO:0000256" key="3">
    <source>
        <dbReference type="ARBA" id="ARBA00022448"/>
    </source>
</evidence>
<accession>A0AA43QXB8</accession>
<organism evidence="11 12">
    <name type="scientific">Ramalina farinacea</name>
    <dbReference type="NCBI Taxonomy" id="258253"/>
    <lineage>
        <taxon>Eukaryota</taxon>
        <taxon>Fungi</taxon>
        <taxon>Dikarya</taxon>
        <taxon>Ascomycota</taxon>
        <taxon>Pezizomycotina</taxon>
        <taxon>Lecanoromycetes</taxon>
        <taxon>OSLEUM clade</taxon>
        <taxon>Lecanoromycetidae</taxon>
        <taxon>Lecanorales</taxon>
        <taxon>Lecanorineae</taxon>
        <taxon>Ramalinaceae</taxon>
        <taxon>Ramalina</taxon>
    </lineage>
</organism>
<evidence type="ECO:0000256" key="5">
    <source>
        <dbReference type="ARBA" id="ARBA00022737"/>
    </source>
</evidence>
<proteinExistence type="inferred from homology"/>
<keyword evidence="5" id="KW-0677">Repeat</keyword>
<evidence type="ECO:0008006" key="13">
    <source>
        <dbReference type="Google" id="ProtNLM"/>
    </source>
</evidence>
<feature type="region of interest" description="Disordered" evidence="10">
    <location>
        <begin position="1"/>
        <end position="73"/>
    </location>
</feature>
<feature type="compositionally biased region" description="Low complexity" evidence="10">
    <location>
        <begin position="927"/>
        <end position="936"/>
    </location>
</feature>
<feature type="region of interest" description="Disordered" evidence="10">
    <location>
        <begin position="653"/>
        <end position="673"/>
    </location>
</feature>
<evidence type="ECO:0000256" key="1">
    <source>
        <dbReference type="ARBA" id="ARBA00004141"/>
    </source>
</evidence>
<keyword evidence="8 9" id="KW-0472">Membrane</keyword>
<feature type="compositionally biased region" description="Low complexity" evidence="10">
    <location>
        <begin position="654"/>
        <end position="668"/>
    </location>
</feature>
<dbReference type="PANTHER" id="PTHR45667">
    <property type="entry name" value="S-ADENOSYLMETHIONINE MITOCHONDRIAL CARRIER PROTEIN"/>
    <property type="match status" value="1"/>
</dbReference>
<dbReference type="Proteomes" id="UP001161017">
    <property type="component" value="Unassembled WGS sequence"/>
</dbReference>
<evidence type="ECO:0000256" key="7">
    <source>
        <dbReference type="ARBA" id="ARBA00022989"/>
    </source>
</evidence>
<comment type="subcellular location">
    <subcellularLocation>
        <location evidence="1">Membrane</location>
        <topology evidence="1">Multi-pass membrane protein</topology>
    </subcellularLocation>
</comment>
<dbReference type="InterPro" id="IPR023395">
    <property type="entry name" value="MCP_dom_sf"/>
</dbReference>
<dbReference type="AlphaFoldDB" id="A0AA43QXB8"/>
<dbReference type="SUPFAM" id="SSF103506">
    <property type="entry name" value="Mitochondrial carrier"/>
    <property type="match status" value="1"/>
</dbReference>
<dbReference type="Pfam" id="PF00153">
    <property type="entry name" value="Mito_carr"/>
    <property type="match status" value="4"/>
</dbReference>
<gene>
    <name evidence="11" type="ORF">OHK93_004877</name>
</gene>
<keyword evidence="7" id="KW-1133">Transmembrane helix</keyword>
<name>A0AA43QXB8_9LECA</name>
<dbReference type="PROSITE" id="PS50920">
    <property type="entry name" value="SOLCAR"/>
    <property type="match status" value="1"/>
</dbReference>
<evidence type="ECO:0000256" key="4">
    <source>
        <dbReference type="ARBA" id="ARBA00022692"/>
    </source>
</evidence>
<dbReference type="InterPro" id="IPR027417">
    <property type="entry name" value="P-loop_NTPase"/>
</dbReference>
<dbReference type="GO" id="GO:0016020">
    <property type="term" value="C:membrane"/>
    <property type="evidence" value="ECO:0007669"/>
    <property type="project" value="UniProtKB-SubCell"/>
</dbReference>
<keyword evidence="6" id="KW-0496">Mitochondrion</keyword>
<keyword evidence="4 9" id="KW-0812">Transmembrane</keyword>
<evidence type="ECO:0000313" key="11">
    <source>
        <dbReference type="EMBL" id="MDI1493091.1"/>
    </source>
</evidence>
<evidence type="ECO:0000256" key="6">
    <source>
        <dbReference type="ARBA" id="ARBA00022792"/>
    </source>
</evidence>
<dbReference type="EMBL" id="JAPUFD010000023">
    <property type="protein sequence ID" value="MDI1493091.1"/>
    <property type="molecule type" value="Genomic_DNA"/>
</dbReference>
<evidence type="ECO:0000256" key="10">
    <source>
        <dbReference type="SAM" id="MobiDB-lite"/>
    </source>
</evidence>
<feature type="compositionally biased region" description="Polar residues" evidence="10">
    <location>
        <begin position="85"/>
        <end position="111"/>
    </location>
</feature>
<reference evidence="11" key="1">
    <citation type="journal article" date="2023" name="Genome Biol. Evol.">
        <title>First Whole Genome Sequence and Flow Cytometry Genome Size Data for the Lichen-Forming Fungus Ramalina farinacea (Ascomycota).</title>
        <authorList>
            <person name="Llewellyn T."/>
            <person name="Mian S."/>
            <person name="Hill R."/>
            <person name="Leitch I.J."/>
            <person name="Gaya E."/>
        </authorList>
    </citation>
    <scope>NUCLEOTIDE SEQUENCE</scope>
    <source>
        <strain evidence="11">LIQ254RAFAR</strain>
    </source>
</reference>
<dbReference type="SUPFAM" id="SSF52540">
    <property type="entry name" value="P-loop containing nucleoside triphosphate hydrolases"/>
    <property type="match status" value="1"/>
</dbReference>
<comment type="similarity">
    <text evidence="2">Belongs to the mitochondrial carrier (TC 2.A.29) family.</text>
</comment>
<feature type="compositionally biased region" description="Polar residues" evidence="10">
    <location>
        <begin position="1"/>
        <end position="14"/>
    </location>
</feature>
<feature type="region of interest" description="Disordered" evidence="10">
    <location>
        <begin position="889"/>
        <end position="938"/>
    </location>
</feature>
<evidence type="ECO:0000256" key="2">
    <source>
        <dbReference type="ARBA" id="ARBA00006375"/>
    </source>
</evidence>
<feature type="region of interest" description="Disordered" evidence="10">
    <location>
        <begin position="192"/>
        <end position="238"/>
    </location>
</feature>
<keyword evidence="6" id="KW-0999">Mitochondrion inner membrane</keyword>
<keyword evidence="12" id="KW-1185">Reference proteome</keyword>
<keyword evidence="3" id="KW-0813">Transport</keyword>
<dbReference type="InterPro" id="IPR018108">
    <property type="entry name" value="MCP_transmembrane"/>
</dbReference>
<sequence>MTTRSMSANANGNMPTDWDSGSYHGVAETNEQPYRAQFSHGLPTPTDDRDRDPVYEDDLYNLDPPDSESTGRVRERVTNEWIASAGNQPIDPSNISSPEIPSTRLPSTEVQSPEEALPVDQVEAIETESQGHSVSSHRRILPLRARRVADQASIPIEPRPRQLEPPVNRHISTASKPAEAETNLNPRLEELRQFIQKPRGPVVPQTKSGRKSKDDEDDLLRWSSSEEEDNDLIGGEESAKDEIQNAALFSQEILKSYDPDFQPQHALLENCLIQAPMLGQLHTPLSALIFHFSQYTSRISFRPCEAAYLGCPNQSFPDHPCVAPVNVLVAPSNYHNLRQSYGQIPGVRVYPFKLRPRDLNVSSMLTLMSVEQGKSSQPLYISTITKVLRDMASTSSSDFDYRQFKKLLYKANLTKLALAPLKQRLELLESFLNMDDSAPSWDFKSGGATIIDLSCPFVDPNMACVLFNIGMSLYLESGLTTGKVIAMDEAHKYLTNTTASRALTESLLQVIRQQRHYGVRVIISTQEPTISPRLMDLCSSTVIHRFTSPDWFLVLRKHISMEDSSNPELFKRILDLRVGEGLLFAPSTLLVSSGDADGWGGASVGVPTRLGAELLKIKVRRRVTWDGGKSILASGSGVMSWIAGLFAPAPSQPPHFASPDSAPSSSFSNVGHYVQPTDRDRVSAQATSMEEEEDMRPPYWHCMLAGGLGGSSGDMLMHSIDTVKTRQQGSAHPSSSSLPALYTHIYRTEGLRRGLYAGVTPAFWGSFPGTIIFFGTYEYSKRALLDAAGGYKPHPFTRPGGSSGGGGGGGGGYNYRSTLDALRTIIRSEGAAAMFGGYKATIFRDLPFSALQFAFYEQEQEWARCAGGVAGVLTCPLDVVKTRIQTQVNPTEEEAAKDVKRSAKRKASEQVRARGDGVMQQQKRGISTSSPSTSVPKPDAVKLETESVMMGLRLIYKTEGVVGLFRGVGPRAVWTSVQSGTMLVLYQVLLRRMAASPWFVDEGGGVA</sequence>
<feature type="compositionally biased region" description="Basic and acidic residues" evidence="10">
    <location>
        <begin position="894"/>
        <end position="915"/>
    </location>
</feature>
<evidence type="ECO:0000313" key="12">
    <source>
        <dbReference type="Proteomes" id="UP001161017"/>
    </source>
</evidence>